<dbReference type="STRING" id="43151.W5JHS1"/>
<evidence type="ECO:0000313" key="4">
    <source>
        <dbReference type="Proteomes" id="UP000000673"/>
    </source>
</evidence>
<dbReference type="OMA" id="LPVWEYM"/>
<reference evidence="2" key="2">
    <citation type="submission" date="2010-05" db="EMBL/GenBank/DDBJ databases">
        <authorList>
            <person name="Almeida L.G."/>
            <person name="Nicolas M.F."/>
            <person name="Souza R.C."/>
            <person name="Vasconcelos A.T.R."/>
        </authorList>
    </citation>
    <scope>NUCLEOTIDE SEQUENCE</scope>
</reference>
<sequence length="1790" mass="201114">MELPKFEEQISKLRLGLEQSDRASFKKTLAQMQRLADDFKGHANEYICLAHLAKDLIDWLVRQEQATAVETSTWKACFKLAESFLENSRNAPAQLRVYCIKMLYNGILKLNGKQRAQVLLITLMAQFEITEKEVVLFQRVKRIALSNLPALQEATDRALYGAAACDVVIELQRKLLIQAAGTNESNTDGQVRTVVLDYFREVFSTSMVILNRFFAYDRTKAEQLFRTVMETMSTTVRLDKPELIALFEDGLEYVERILAFCESEPEYLRYGEFFNLFQTLKEEPYATIGQMVQQTVKLVRSDRPTVYQYATLATTARTLYTIAPSDKLVMKVIILTAMNSFSHLNSMGSELVADLKLAAAMIELVERLLPFVRHCPSRQEQQSLCRNCSQIRRHLADRLLTILIIISINQMKGAATDRTRSPLQQTPATSYTISRVCEVFQRKVTLLKELDCDLKRSLLHSTARQAVVYVKHAMQSLRQAATETDDDSYENERKELITLTKWFIELNSTERFDFLSEFKLLRLLEGCMSTSPAFVWSNLSIQLLKLLLTIRDNKWEMPTDEASNIAGIDAINDVLRAIFFFQGKALTDDPVRSLTVVQMYTQEHYDRFGFTFASEPSTNEKITIITQEMAFVAKFKTAPTLTSYFQQLSMLGNVRQHCLTFGMALYSLSEQEWEKLPARQINELWAGLQSHNPSTVSEQIKREASFAIISYHRFWYLNQTSKNRLREIPLEREHLRNGQLDERILLANQLDCETQTLEQLDALRHHFSAMVRLMCVEGFRSPILALLPSLMYVTSLLDSTARYCQLNYYPHRAVELQLLGLLLISQRRAEKPYDQCAALGFLLEQHHVAAECLPVFYSDTDQWPAHAGGDLSTLPALAQRAMELLQRCCHDPSPGEEPTTSAVPESRRFPLLNLCLALAIYRGSSSSRKGLESALKLIRRTLALADKWVDRAELSDGNHQLLKGRTAQILFRLATESGLPFPASVPPVAFVKLMVTNFNDLQKVCREQLLTLSLATIETTVAVLQYLLVRYEIGSYIEGYIEQVLKYTIKRGAGLRVLQILLLYGNVSADMQKVDRSEMAFGILNRLLMHRTIGSVAQYRIKPAPGQVATGLSDETNHVWSMLPSAASVFGAVQDEIDGVRKIAKESSTESSLPLTVGGRRQAFTGVTLQDSDGLSAGQEELQQRVEMPIEKYLMFDHEPTCGCPYCQSTLHKWMAFRTAALAARYAVLNGQRPVAQIGHYYQAITDHWLKVMEPRVRQALAQQPPIEPSSSKELWCTAGYRSELAKDVMRTMLHRAQFEERQGNWASVVPVYERAVSLWVGIPRLIVDEALLEDLRFNQHLAQSMLDGWRPEKEARKRSSAKSRMSYGDFLASRKASASTDVRNLSTEFDKLQLRTPVSKPHSVASRGLPKTVDRVNELLRQAASRRHQQRHASGVEDRVTAPLTTASARKPKTVNIFVDSPPPAPATERRANGRQKRTRIETSSASPIDQLTTLSSGAAKATERVDVVMDSSFAKSAVPMSHIVANSKLPSSGTKSNRYPCDHPTPDEAASTPATPVKAKEASPINSAIDSPSLNRSFRDVLVLGRKRTVETVGPKHEDHDSSSVIVVLDDSDESVHDVVEASFVDSRSTPSVSNSALSLKSYSARRNEAHGGTPMTATRRRVDPQGSSSSATAVKRKPAMRMTKVRLQFDGSSPQRERSDLKKTKTSSTSSSSNAPSAITASEQRTTRARRVGTPRVASPTPQLAATVAAAPVEVIVLDDTRRESTGVPSQENIAKRTRQRRKRINL</sequence>
<feature type="compositionally biased region" description="Basic residues" evidence="1">
    <location>
        <begin position="1779"/>
        <end position="1790"/>
    </location>
</feature>
<dbReference type="EnsemblMetazoa" id="ADAC005941-RA">
    <property type="protein sequence ID" value="ADAC005941-PA"/>
    <property type="gene ID" value="ADAC005941"/>
</dbReference>
<reference evidence="2 4" key="1">
    <citation type="journal article" date="2010" name="BMC Genomics">
        <title>Combination of measures distinguishes pre-miRNAs from other stem-loops in the genome of the newly sequenced Anopheles darlingi.</title>
        <authorList>
            <person name="Mendes N.D."/>
            <person name="Freitas A.T."/>
            <person name="Vasconcelos A.T."/>
            <person name="Sagot M.F."/>
        </authorList>
    </citation>
    <scope>NUCLEOTIDE SEQUENCE</scope>
</reference>
<organism evidence="2">
    <name type="scientific">Anopheles darlingi</name>
    <name type="common">Mosquito</name>
    <dbReference type="NCBI Taxonomy" id="43151"/>
    <lineage>
        <taxon>Eukaryota</taxon>
        <taxon>Metazoa</taxon>
        <taxon>Ecdysozoa</taxon>
        <taxon>Arthropoda</taxon>
        <taxon>Hexapoda</taxon>
        <taxon>Insecta</taxon>
        <taxon>Pterygota</taxon>
        <taxon>Neoptera</taxon>
        <taxon>Endopterygota</taxon>
        <taxon>Diptera</taxon>
        <taxon>Nematocera</taxon>
        <taxon>Culicoidea</taxon>
        <taxon>Culicidae</taxon>
        <taxon>Anophelinae</taxon>
        <taxon>Anopheles</taxon>
    </lineage>
</organism>
<evidence type="ECO:0000313" key="2">
    <source>
        <dbReference type="EMBL" id="ETN62354.1"/>
    </source>
</evidence>
<feature type="region of interest" description="Disordered" evidence="1">
    <location>
        <begin position="1628"/>
        <end position="1790"/>
    </location>
</feature>
<feature type="region of interest" description="Disordered" evidence="1">
    <location>
        <begin position="1529"/>
        <end position="1573"/>
    </location>
</feature>
<name>W5JHS1_ANODA</name>
<gene>
    <name evidence="2" type="ORF">AND_005941</name>
</gene>
<evidence type="ECO:0000313" key="3">
    <source>
        <dbReference type="EnsemblMetazoa" id="ADAC005941-PA"/>
    </source>
</evidence>
<feature type="compositionally biased region" description="Polar residues" evidence="1">
    <location>
        <begin position="1483"/>
        <end position="1497"/>
    </location>
</feature>
<feature type="region of interest" description="Disordered" evidence="1">
    <location>
        <begin position="1457"/>
        <end position="1497"/>
    </location>
</feature>
<keyword evidence="4" id="KW-1185">Reference proteome</keyword>
<reference evidence="3" key="4">
    <citation type="submission" date="2015-06" db="UniProtKB">
        <authorList>
            <consortium name="EnsemblMetazoa"/>
        </authorList>
    </citation>
    <scope>IDENTIFICATION</scope>
</reference>
<dbReference type="HOGENOM" id="CLU_244244_0_0_1"/>
<dbReference type="eggNOG" id="ENOG502T9BU">
    <property type="taxonomic scope" value="Eukaryota"/>
</dbReference>
<dbReference type="VEuPathDB" id="VectorBase:ADAC005941"/>
<dbReference type="EMBL" id="ADMH02001488">
    <property type="protein sequence ID" value="ETN62354.1"/>
    <property type="molecule type" value="Genomic_DNA"/>
</dbReference>
<dbReference type="VEuPathDB" id="VectorBase:ADAR2_000892"/>
<feature type="compositionally biased region" description="Polar residues" evidence="1">
    <location>
        <begin position="1530"/>
        <end position="1539"/>
    </location>
</feature>
<proteinExistence type="predicted"/>
<feature type="compositionally biased region" description="Polar residues" evidence="1">
    <location>
        <begin position="1628"/>
        <end position="1644"/>
    </location>
</feature>
<reference evidence="2" key="3">
    <citation type="journal article" date="2013" name="Nucleic Acids Res.">
        <title>The genome of Anopheles darlingi, the main neotropical malaria vector.</title>
        <authorList>
            <person name="Marinotti O."/>
            <person name="Cerqueira G.C."/>
            <person name="de Almeida L.G."/>
            <person name="Ferro M.I."/>
            <person name="Loreto E.L."/>
            <person name="Zaha A."/>
            <person name="Teixeira S.M."/>
            <person name="Wespiser A.R."/>
            <person name="Almeida E Silva A."/>
            <person name="Schlindwein A.D."/>
            <person name="Pacheco A.C."/>
            <person name="Silva A.L."/>
            <person name="Graveley B.R."/>
            <person name="Walenz B.P."/>
            <person name="Lima Bde A."/>
            <person name="Ribeiro C.A."/>
            <person name="Nunes-Silva C.G."/>
            <person name="de Carvalho C.R."/>
            <person name="Soares C.M."/>
            <person name="de Menezes C.B."/>
            <person name="Matiolli C."/>
            <person name="Caffrey D."/>
            <person name="Araujo D.A."/>
            <person name="de Oliveira D.M."/>
            <person name="Golenbock D."/>
            <person name="Grisard E.C."/>
            <person name="Fantinatti-Garboggini F."/>
            <person name="de Carvalho F.M."/>
            <person name="Barcellos F.G."/>
            <person name="Prosdocimi F."/>
            <person name="May G."/>
            <person name="Azevedo Junior G.M."/>
            <person name="Guimaraes G.M."/>
            <person name="Goldman G.H."/>
            <person name="Padilha I.Q."/>
            <person name="Batista Jda S."/>
            <person name="Ferro J.A."/>
            <person name="Ribeiro J.M."/>
            <person name="Fietto J.L."/>
            <person name="Dabbas K.M."/>
            <person name="Cerdeira L."/>
            <person name="Agnez-Lima L.F."/>
            <person name="Brocchi M."/>
            <person name="de Carvalho M.O."/>
            <person name="Teixeira Mde M."/>
            <person name="Diniz Maia Mde M."/>
            <person name="Goldman M.H."/>
            <person name="Cruz Schneider M.P."/>
            <person name="Felipe M.S."/>
            <person name="Hungria M."/>
            <person name="Nicolas M.F."/>
            <person name="Pereira M."/>
            <person name="Montes M.A."/>
            <person name="Cantao M.E."/>
            <person name="Vincentz M."/>
            <person name="Rafael M.S."/>
            <person name="Silverman N."/>
            <person name="Stoco P.H."/>
            <person name="Souza R.C."/>
            <person name="Vicentini R."/>
            <person name="Gazzinelli R.T."/>
            <person name="Neves Rde O."/>
            <person name="Silva R."/>
            <person name="Astolfi-Filho S."/>
            <person name="Maciel T.E."/>
            <person name="Urmenyi T.P."/>
            <person name="Tadei W.P."/>
            <person name="Camargo E.P."/>
            <person name="de Vasconcelos A.T."/>
        </authorList>
    </citation>
    <scope>NUCLEOTIDE SEQUENCE</scope>
</reference>
<protein>
    <submittedName>
        <fullName evidence="2 3">Uncharacterized protein</fullName>
    </submittedName>
</protein>
<accession>W5JHS1</accession>
<dbReference type="Proteomes" id="UP000000673">
    <property type="component" value="Unassembled WGS sequence"/>
</dbReference>
<evidence type="ECO:0000256" key="1">
    <source>
        <dbReference type="SAM" id="MobiDB-lite"/>
    </source>
</evidence>
<feature type="compositionally biased region" description="Polar residues" evidence="1">
    <location>
        <begin position="1717"/>
        <end position="1727"/>
    </location>
</feature>